<dbReference type="RefSeq" id="WP_102308507.1">
    <property type="nucleotide sequence ID" value="NZ_MCTT01000006.1"/>
</dbReference>
<dbReference type="InterPro" id="IPR050330">
    <property type="entry name" value="Bact_OuterMem_StrucFunc"/>
</dbReference>
<feature type="chain" id="PRO_5030049401" description="OmpA-like domain-containing protein" evidence="5">
    <location>
        <begin position="19"/>
        <end position="188"/>
    </location>
</feature>
<protein>
    <recommendedName>
        <fullName evidence="6">OmpA-like domain-containing protein</fullName>
    </recommendedName>
</protein>
<evidence type="ECO:0000256" key="2">
    <source>
        <dbReference type="ARBA" id="ARBA00023136"/>
    </source>
</evidence>
<evidence type="ECO:0000256" key="5">
    <source>
        <dbReference type="SAM" id="SignalP"/>
    </source>
</evidence>
<evidence type="ECO:0000313" key="7">
    <source>
        <dbReference type="EMBL" id="PML60191.1"/>
    </source>
</evidence>
<comment type="subcellular location">
    <subcellularLocation>
        <location evidence="1">Cell outer membrane</location>
    </subcellularLocation>
</comment>
<comment type="caution">
    <text evidence="7">The sequence shown here is derived from an EMBL/GenBank/DDBJ whole genome shotgun (WGS) entry which is preliminary data.</text>
</comment>
<proteinExistence type="predicted"/>
<dbReference type="SUPFAM" id="SSF103088">
    <property type="entry name" value="OmpA-like"/>
    <property type="match status" value="1"/>
</dbReference>
<dbReference type="Pfam" id="PF00691">
    <property type="entry name" value="OmpA"/>
    <property type="match status" value="1"/>
</dbReference>
<evidence type="ECO:0000256" key="1">
    <source>
        <dbReference type="ARBA" id="ARBA00004442"/>
    </source>
</evidence>
<dbReference type="EMBL" id="MCYL01000001">
    <property type="protein sequence ID" value="PML60191.1"/>
    <property type="molecule type" value="Genomic_DNA"/>
</dbReference>
<dbReference type="InterPro" id="IPR036737">
    <property type="entry name" value="OmpA-like_sf"/>
</dbReference>
<dbReference type="PROSITE" id="PS51123">
    <property type="entry name" value="OMPA_2"/>
    <property type="match status" value="1"/>
</dbReference>
<sequence>MRYLVILSTMLMSPLGYANCLGDVGEYVTSKMLVSSHTVTTQVTGKLVELNEKPQNEVINRESEVIQIGAQDDVCFYDKATQSLVLNYPTNVYQLDESHKQVLGQYLSLVSDKSKIYIEGHADSVGSKSYNKALSSRRAGQVASYLKKDLHQGSRIVEYAYGESAPICKVVDNKVTGCNRRVVITVKS</sequence>
<keyword evidence="3" id="KW-0998">Cell outer membrane</keyword>
<dbReference type="GO" id="GO:0009279">
    <property type="term" value="C:cell outer membrane"/>
    <property type="evidence" value="ECO:0007669"/>
    <property type="project" value="UniProtKB-SubCell"/>
</dbReference>
<evidence type="ECO:0000259" key="6">
    <source>
        <dbReference type="PROSITE" id="PS51123"/>
    </source>
</evidence>
<reference evidence="8" key="1">
    <citation type="submission" date="2016-07" db="EMBL/GenBank/DDBJ databases">
        <title>Nontailed viruses are major unrecognized killers of bacteria in the ocean.</title>
        <authorList>
            <person name="Kauffman K."/>
            <person name="Hussain F."/>
            <person name="Yang J."/>
            <person name="Arevalo P."/>
            <person name="Brown J."/>
            <person name="Cutler M."/>
            <person name="Kelly L."/>
            <person name="Polz M.F."/>
        </authorList>
    </citation>
    <scope>NUCLEOTIDE SEQUENCE [LARGE SCALE GENOMIC DNA]</scope>
    <source>
        <strain evidence="8">10N.261.51.B8</strain>
    </source>
</reference>
<evidence type="ECO:0000256" key="4">
    <source>
        <dbReference type="PROSITE-ProRule" id="PRU00473"/>
    </source>
</evidence>
<gene>
    <name evidence="7" type="ORF">BCT74_01930</name>
</gene>
<feature type="domain" description="OmpA-like" evidence="6">
    <location>
        <begin position="77"/>
        <end position="188"/>
    </location>
</feature>
<feature type="signal peptide" evidence="5">
    <location>
        <begin position="1"/>
        <end position="18"/>
    </location>
</feature>
<dbReference type="CDD" id="cd07185">
    <property type="entry name" value="OmpA_C-like"/>
    <property type="match status" value="1"/>
</dbReference>
<organism evidence="7 8">
    <name type="scientific">Vibrio lentus</name>
    <dbReference type="NCBI Taxonomy" id="136468"/>
    <lineage>
        <taxon>Bacteria</taxon>
        <taxon>Pseudomonadati</taxon>
        <taxon>Pseudomonadota</taxon>
        <taxon>Gammaproteobacteria</taxon>
        <taxon>Vibrionales</taxon>
        <taxon>Vibrionaceae</taxon>
        <taxon>Vibrio</taxon>
    </lineage>
</organism>
<dbReference type="Proteomes" id="UP000235746">
    <property type="component" value="Unassembled WGS sequence"/>
</dbReference>
<evidence type="ECO:0000256" key="3">
    <source>
        <dbReference type="ARBA" id="ARBA00023237"/>
    </source>
</evidence>
<dbReference type="Gene3D" id="3.30.1330.60">
    <property type="entry name" value="OmpA-like domain"/>
    <property type="match status" value="1"/>
</dbReference>
<keyword evidence="2 4" id="KW-0472">Membrane</keyword>
<dbReference type="InterPro" id="IPR006665">
    <property type="entry name" value="OmpA-like"/>
</dbReference>
<dbReference type="PRINTS" id="PR01021">
    <property type="entry name" value="OMPADOMAIN"/>
</dbReference>
<dbReference type="PANTHER" id="PTHR30329">
    <property type="entry name" value="STATOR ELEMENT OF FLAGELLAR MOTOR COMPLEX"/>
    <property type="match status" value="1"/>
</dbReference>
<evidence type="ECO:0000313" key="8">
    <source>
        <dbReference type="Proteomes" id="UP000235746"/>
    </source>
</evidence>
<dbReference type="InterPro" id="IPR006664">
    <property type="entry name" value="OMP_bac"/>
</dbReference>
<accession>A0A2J6VXM2</accession>
<name>A0A2J6VXM2_9VIBR</name>
<keyword evidence="5" id="KW-0732">Signal</keyword>
<dbReference type="AlphaFoldDB" id="A0A2J6VXM2"/>
<dbReference type="PANTHER" id="PTHR30329:SF21">
    <property type="entry name" value="LIPOPROTEIN YIAD-RELATED"/>
    <property type="match status" value="1"/>
</dbReference>